<evidence type="ECO:0000313" key="5">
    <source>
        <dbReference type="Proteomes" id="UP000219564"/>
    </source>
</evidence>
<reference evidence="4 5" key="1">
    <citation type="submission" date="2017-08" db="EMBL/GenBank/DDBJ databases">
        <authorList>
            <person name="Chaillou S."/>
        </authorList>
    </citation>
    <scope>NUCLEOTIDE SEQUENCE [LARGE SCALE GENOMIC DNA]</scope>
    <source>
        <strain evidence="4 5">MFPA15A1205</strain>
    </source>
</reference>
<dbReference type="AlphaFoldDB" id="A0AAX2H706"/>
<name>A0AAX2H706_9PSED</name>
<dbReference type="CDD" id="cd04690">
    <property type="entry name" value="NUDIX_Hydrolase"/>
    <property type="match status" value="1"/>
</dbReference>
<dbReference type="GO" id="GO:0016787">
    <property type="term" value="F:hydrolase activity"/>
    <property type="evidence" value="ECO:0007669"/>
    <property type="project" value="UniProtKB-KW"/>
</dbReference>
<feature type="domain" description="Nudix hydrolase" evidence="3">
    <location>
        <begin position="15"/>
        <end position="142"/>
    </location>
</feature>
<dbReference type="PANTHER" id="PTHR43046">
    <property type="entry name" value="GDP-MANNOSE MANNOSYL HYDROLASE"/>
    <property type="match status" value="1"/>
</dbReference>
<sequence length="147" mass="15843">MLVSSSDISCAIPPNTIRIAAAVLIGPDGQTLLVRKRGTQAFMQPGGKIDAHEQPIDALARELEEELALTIDPARATYLGHFCAPAVNEPGFEVQAELFLLHIDAVVAPAAEIEEVQWIDPRGDGGLILAPLTRDVILPFYRQIIPA</sequence>
<proteinExistence type="predicted"/>
<dbReference type="EMBL" id="OBKZ01000015">
    <property type="protein sequence ID" value="SOB52115.1"/>
    <property type="molecule type" value="Genomic_DNA"/>
</dbReference>
<organism evidence="4 5">
    <name type="scientific">Pseudomonas lundensis</name>
    <dbReference type="NCBI Taxonomy" id="86185"/>
    <lineage>
        <taxon>Bacteria</taxon>
        <taxon>Pseudomonadati</taxon>
        <taxon>Pseudomonadota</taxon>
        <taxon>Gammaproteobacteria</taxon>
        <taxon>Pseudomonadales</taxon>
        <taxon>Pseudomonadaceae</taxon>
        <taxon>Pseudomonas</taxon>
    </lineage>
</organism>
<dbReference type="Proteomes" id="UP000219564">
    <property type="component" value="Unassembled WGS sequence"/>
</dbReference>
<comment type="cofactor">
    <cofactor evidence="1">
        <name>Mg(2+)</name>
        <dbReference type="ChEBI" id="CHEBI:18420"/>
    </cofactor>
</comment>
<keyword evidence="2 4" id="KW-0378">Hydrolase</keyword>
<dbReference type="InterPro" id="IPR015797">
    <property type="entry name" value="NUDIX_hydrolase-like_dom_sf"/>
</dbReference>
<dbReference type="Gene3D" id="3.90.79.10">
    <property type="entry name" value="Nucleoside Triphosphate Pyrophosphohydrolase"/>
    <property type="match status" value="1"/>
</dbReference>
<dbReference type="PROSITE" id="PS51462">
    <property type="entry name" value="NUDIX"/>
    <property type="match status" value="1"/>
</dbReference>
<evidence type="ECO:0000256" key="1">
    <source>
        <dbReference type="ARBA" id="ARBA00001946"/>
    </source>
</evidence>
<evidence type="ECO:0000259" key="3">
    <source>
        <dbReference type="PROSITE" id="PS51462"/>
    </source>
</evidence>
<protein>
    <submittedName>
        <fullName evidence="4">NUDIX family hydrolase</fullName>
    </submittedName>
</protein>
<comment type="caution">
    <text evidence="4">The sequence shown here is derived from an EMBL/GenBank/DDBJ whole genome shotgun (WGS) entry which is preliminary data.</text>
</comment>
<dbReference type="InterPro" id="IPR000086">
    <property type="entry name" value="NUDIX_hydrolase_dom"/>
</dbReference>
<evidence type="ECO:0000313" key="4">
    <source>
        <dbReference type="EMBL" id="SOB52115.1"/>
    </source>
</evidence>
<dbReference type="RefSeq" id="WP_097191757.1">
    <property type="nucleotide sequence ID" value="NZ_OBKZ01000015.1"/>
</dbReference>
<dbReference type="PANTHER" id="PTHR43046:SF2">
    <property type="entry name" value="8-OXO-DGTP DIPHOSPHATASE-RELATED"/>
    <property type="match status" value="1"/>
</dbReference>
<dbReference type="Pfam" id="PF00293">
    <property type="entry name" value="NUDIX"/>
    <property type="match status" value="1"/>
</dbReference>
<gene>
    <name evidence="4" type="ORF">PLUA15_220163</name>
</gene>
<dbReference type="SUPFAM" id="SSF55811">
    <property type="entry name" value="Nudix"/>
    <property type="match status" value="1"/>
</dbReference>
<evidence type="ECO:0000256" key="2">
    <source>
        <dbReference type="ARBA" id="ARBA00022801"/>
    </source>
</evidence>
<accession>A0AAX2H706</accession>